<dbReference type="EMBL" id="CAKLCB010000104">
    <property type="protein sequence ID" value="CAH0515294.1"/>
    <property type="molecule type" value="Genomic_DNA"/>
</dbReference>
<gene>
    <name evidence="1" type="ORF">PBS001_LOCUS2007</name>
</gene>
<evidence type="ECO:0000313" key="1">
    <source>
        <dbReference type="EMBL" id="CAH0515294.1"/>
    </source>
</evidence>
<protein>
    <submittedName>
        <fullName evidence="1">Uncharacterized protein</fullName>
    </submittedName>
</protein>
<sequence>MSVITNGRTDQDVLGSIPVLAVKSFPPLSRTPPLSYSVPRSHIVTSSFHGTLRKRSHSGDMLLLKKITIRINIFRQVAVTSSFTAKTYRCEIQSLTSTGKVSNVKKMPRATTAVDITPGTAQMQLILLWQAERHMIQAGVARVSSKGFVRAHTPICSARATCCVPCCPQAVNEAEEILKEEEDISAAAVGADIVLLSSCADTL</sequence>
<accession>A0ABN8CRR5</accession>
<evidence type="ECO:0000313" key="2">
    <source>
        <dbReference type="Proteomes" id="UP001158986"/>
    </source>
</evidence>
<comment type="caution">
    <text evidence="1">The sequence shown here is derived from an EMBL/GenBank/DDBJ whole genome shotgun (WGS) entry which is preliminary data.</text>
</comment>
<proteinExistence type="predicted"/>
<name>A0ABN8CRR5_9STRA</name>
<dbReference type="Proteomes" id="UP001158986">
    <property type="component" value="Unassembled WGS sequence"/>
</dbReference>
<keyword evidence="2" id="KW-1185">Reference proteome</keyword>
<organism evidence="1 2">
    <name type="scientific">Peronospora belbahrii</name>
    <dbReference type="NCBI Taxonomy" id="622444"/>
    <lineage>
        <taxon>Eukaryota</taxon>
        <taxon>Sar</taxon>
        <taxon>Stramenopiles</taxon>
        <taxon>Oomycota</taxon>
        <taxon>Peronosporomycetes</taxon>
        <taxon>Peronosporales</taxon>
        <taxon>Peronosporaceae</taxon>
        <taxon>Peronospora</taxon>
    </lineage>
</organism>
<reference evidence="1 2" key="1">
    <citation type="submission" date="2021-11" db="EMBL/GenBank/DDBJ databases">
        <authorList>
            <person name="Islam A."/>
            <person name="Islam S."/>
            <person name="Flora M.S."/>
            <person name="Rahman M."/>
            <person name="Ziaur R.M."/>
            <person name="Epstein J.H."/>
            <person name="Hassan M."/>
            <person name="Klassen M."/>
            <person name="Woodard K."/>
            <person name="Webb A."/>
            <person name="Webby R.J."/>
            <person name="El Zowalaty M.E."/>
        </authorList>
    </citation>
    <scope>NUCLEOTIDE SEQUENCE [LARGE SCALE GENOMIC DNA]</scope>
    <source>
        <strain evidence="1">Pbs1</strain>
    </source>
</reference>